<evidence type="ECO:0000313" key="1">
    <source>
        <dbReference type="EMBL" id="CAB4788846.1"/>
    </source>
</evidence>
<reference evidence="1" key="1">
    <citation type="submission" date="2020-05" db="EMBL/GenBank/DDBJ databases">
        <authorList>
            <person name="Chiriac C."/>
            <person name="Salcher M."/>
            <person name="Ghai R."/>
            <person name="Kavagutti S V."/>
        </authorList>
    </citation>
    <scope>NUCLEOTIDE SEQUENCE</scope>
</reference>
<accession>A0A6J6X0E1</accession>
<dbReference type="SUPFAM" id="SSF54427">
    <property type="entry name" value="NTF2-like"/>
    <property type="match status" value="1"/>
</dbReference>
<gene>
    <name evidence="1" type="ORF">UFOPK2978_00411</name>
</gene>
<dbReference type="InterPro" id="IPR032710">
    <property type="entry name" value="NTF2-like_dom_sf"/>
</dbReference>
<sequence>MSNQTEAIADIVVKFQARDLEGIRPYIHSDFTWFDHAGTIVLQGAEVFLEAIERTWRENPNVVNTSSLCLQVGNLVSHTESFREYTDGHIEDWVWVYEFEGDAILKMYGFLNASAL</sequence>
<dbReference type="EMBL" id="CAFAAF010000042">
    <property type="protein sequence ID" value="CAB4788846.1"/>
    <property type="molecule type" value="Genomic_DNA"/>
</dbReference>
<organism evidence="1">
    <name type="scientific">freshwater metagenome</name>
    <dbReference type="NCBI Taxonomy" id="449393"/>
    <lineage>
        <taxon>unclassified sequences</taxon>
        <taxon>metagenomes</taxon>
        <taxon>ecological metagenomes</taxon>
    </lineage>
</organism>
<dbReference type="Gene3D" id="3.10.450.50">
    <property type="match status" value="1"/>
</dbReference>
<name>A0A6J6X0E1_9ZZZZ</name>
<protein>
    <submittedName>
        <fullName evidence="1">Unannotated protein</fullName>
    </submittedName>
</protein>
<proteinExistence type="predicted"/>
<dbReference type="AlphaFoldDB" id="A0A6J6X0E1"/>